<dbReference type="PANTHER" id="PTHR43045:SF1">
    <property type="entry name" value="SHIKIMATE TRANSPORTER"/>
    <property type="match status" value="1"/>
</dbReference>
<dbReference type="PROSITE" id="PS00217">
    <property type="entry name" value="SUGAR_TRANSPORT_2"/>
    <property type="match status" value="2"/>
</dbReference>
<feature type="transmembrane region" description="Helical" evidence="7">
    <location>
        <begin position="325"/>
        <end position="344"/>
    </location>
</feature>
<proteinExistence type="predicted"/>
<feature type="transmembrane region" description="Helical" evidence="7">
    <location>
        <begin position="133"/>
        <end position="159"/>
    </location>
</feature>
<evidence type="ECO:0000256" key="4">
    <source>
        <dbReference type="ARBA" id="ARBA00022692"/>
    </source>
</evidence>
<evidence type="ECO:0000256" key="1">
    <source>
        <dbReference type="ARBA" id="ARBA00004651"/>
    </source>
</evidence>
<dbReference type="GO" id="GO:0005886">
    <property type="term" value="C:plasma membrane"/>
    <property type="evidence" value="ECO:0007669"/>
    <property type="project" value="UniProtKB-SubCell"/>
</dbReference>
<gene>
    <name evidence="9" type="ORF">AWB64_04864</name>
</gene>
<accession>A0A158HPX0</accession>
<evidence type="ECO:0000256" key="6">
    <source>
        <dbReference type="ARBA" id="ARBA00023136"/>
    </source>
</evidence>
<comment type="subcellular location">
    <subcellularLocation>
        <location evidence="1">Cell membrane</location>
        <topology evidence="1">Multi-pass membrane protein</topology>
    </subcellularLocation>
</comment>
<keyword evidence="2" id="KW-0813">Transport</keyword>
<dbReference type="AlphaFoldDB" id="A0A158HPX0"/>
<keyword evidence="4 7" id="KW-0812">Transmembrane</keyword>
<dbReference type="PROSITE" id="PS00216">
    <property type="entry name" value="SUGAR_TRANSPORT_1"/>
    <property type="match status" value="1"/>
</dbReference>
<name>A0A158HPX0_CABSO</name>
<evidence type="ECO:0000313" key="10">
    <source>
        <dbReference type="Proteomes" id="UP000054893"/>
    </source>
</evidence>
<feature type="transmembrane region" description="Helical" evidence="7">
    <location>
        <begin position="390"/>
        <end position="412"/>
    </location>
</feature>
<feature type="transmembrane region" description="Helical" evidence="7">
    <location>
        <begin position="294"/>
        <end position="313"/>
    </location>
</feature>
<reference evidence="9 10" key="1">
    <citation type="submission" date="2016-01" db="EMBL/GenBank/DDBJ databases">
        <authorList>
            <person name="Oliw E.H."/>
        </authorList>
    </citation>
    <scope>NUCLEOTIDE SEQUENCE [LARGE SCALE GENOMIC DNA]</scope>
    <source>
        <strain evidence="9">LMG 22029</strain>
    </source>
</reference>
<dbReference type="GO" id="GO:0022857">
    <property type="term" value="F:transmembrane transporter activity"/>
    <property type="evidence" value="ECO:0007669"/>
    <property type="project" value="InterPro"/>
</dbReference>
<dbReference type="InterPro" id="IPR005829">
    <property type="entry name" value="Sugar_transporter_CS"/>
</dbReference>
<feature type="transmembrane region" description="Helical" evidence="7">
    <location>
        <begin position="418"/>
        <end position="436"/>
    </location>
</feature>
<protein>
    <submittedName>
        <fullName evidence="9">MFS transporter</fullName>
    </submittedName>
</protein>
<feature type="transmembrane region" description="Helical" evidence="7">
    <location>
        <begin position="66"/>
        <end position="86"/>
    </location>
</feature>
<sequence length="458" mass="49114">MVSAGYRSKNTKGNVMTRIFRRLNDQQLSLARVIMASFAGSTIEWYDFGLFSASSALVFNRIFFANLSPLIGLLLSLLTFAIGYIARPVGGIVFGHFGDRIGRKPVLIVSFMMMGIATVLIGCLPGYGTIGVFAPIALIMLRVVQGIGVGGEYGGAALLVTESCPPNRRGLFSSAAMIGNAAGGILGTGVFSLFAMLPREQFLEWGWRVPYLLSVILLFIGLWLRMQVDETSAFKQIARVNRVLRLPLAQVLRFDLKRVLLVCGARSGETMQYTVISVFSLSYATKFLGVHPSLYLSALSFSGLVQIFVMPFAGAMSDRFGRRSIGILAGVATVLCGSAFIPLMTAGSNVLVVIAVVSMIGVSAGIGNSLPSAYFPELFDVRVRYTAISVGYQLGTVFGGLTPAFCTVLFMYLGINAILAYLAGSGLLVLICYLLLPETLDTRNPASSSIPIANMGDE</sequence>
<dbReference type="Pfam" id="PF07690">
    <property type="entry name" value="MFS_1"/>
    <property type="match status" value="1"/>
</dbReference>
<dbReference type="InterPro" id="IPR036259">
    <property type="entry name" value="MFS_trans_sf"/>
</dbReference>
<keyword evidence="3" id="KW-1003">Cell membrane</keyword>
<feature type="transmembrane region" description="Helical" evidence="7">
    <location>
        <begin position="171"/>
        <end position="197"/>
    </location>
</feature>
<dbReference type="PROSITE" id="PS50850">
    <property type="entry name" value="MFS"/>
    <property type="match status" value="1"/>
</dbReference>
<organism evidence="9 10">
    <name type="scientific">Caballeronia sordidicola</name>
    <name type="common">Burkholderia sordidicola</name>
    <dbReference type="NCBI Taxonomy" id="196367"/>
    <lineage>
        <taxon>Bacteria</taxon>
        <taxon>Pseudomonadati</taxon>
        <taxon>Pseudomonadota</taxon>
        <taxon>Betaproteobacteria</taxon>
        <taxon>Burkholderiales</taxon>
        <taxon>Burkholderiaceae</taxon>
        <taxon>Caballeronia</taxon>
    </lineage>
</organism>
<feature type="transmembrane region" description="Helical" evidence="7">
    <location>
        <begin position="350"/>
        <end position="370"/>
    </location>
</feature>
<evidence type="ECO:0000256" key="3">
    <source>
        <dbReference type="ARBA" id="ARBA00022475"/>
    </source>
</evidence>
<feature type="transmembrane region" description="Helical" evidence="7">
    <location>
        <begin position="106"/>
        <end position="127"/>
    </location>
</feature>
<feature type="domain" description="Major facilitator superfamily (MFS) profile" evidence="8">
    <location>
        <begin position="33"/>
        <end position="440"/>
    </location>
</feature>
<evidence type="ECO:0000256" key="5">
    <source>
        <dbReference type="ARBA" id="ARBA00022989"/>
    </source>
</evidence>
<feature type="transmembrane region" description="Helical" evidence="7">
    <location>
        <begin position="28"/>
        <end position="46"/>
    </location>
</feature>
<keyword evidence="5 7" id="KW-1133">Transmembrane helix</keyword>
<dbReference type="Proteomes" id="UP000054893">
    <property type="component" value="Unassembled WGS sequence"/>
</dbReference>
<evidence type="ECO:0000259" key="8">
    <source>
        <dbReference type="PROSITE" id="PS50850"/>
    </source>
</evidence>
<dbReference type="InterPro" id="IPR011701">
    <property type="entry name" value="MFS"/>
</dbReference>
<keyword evidence="6 7" id="KW-0472">Membrane</keyword>
<dbReference type="EMBL" id="FCOC02000019">
    <property type="protein sequence ID" value="SAL46117.1"/>
    <property type="molecule type" value="Genomic_DNA"/>
</dbReference>
<dbReference type="SUPFAM" id="SSF103473">
    <property type="entry name" value="MFS general substrate transporter"/>
    <property type="match status" value="1"/>
</dbReference>
<evidence type="ECO:0000256" key="7">
    <source>
        <dbReference type="SAM" id="Phobius"/>
    </source>
</evidence>
<dbReference type="Gene3D" id="1.20.1250.20">
    <property type="entry name" value="MFS general substrate transporter like domains"/>
    <property type="match status" value="2"/>
</dbReference>
<evidence type="ECO:0000256" key="2">
    <source>
        <dbReference type="ARBA" id="ARBA00022448"/>
    </source>
</evidence>
<feature type="transmembrane region" description="Helical" evidence="7">
    <location>
        <begin position="209"/>
        <end position="226"/>
    </location>
</feature>
<evidence type="ECO:0000313" key="9">
    <source>
        <dbReference type="EMBL" id="SAL46117.1"/>
    </source>
</evidence>
<dbReference type="PANTHER" id="PTHR43045">
    <property type="entry name" value="SHIKIMATE TRANSPORTER"/>
    <property type="match status" value="1"/>
</dbReference>
<dbReference type="InterPro" id="IPR020846">
    <property type="entry name" value="MFS_dom"/>
</dbReference>